<accession>A0AAX4HLZ6</accession>
<dbReference type="EMBL" id="CP139487">
    <property type="protein sequence ID" value="WPU64288.1"/>
    <property type="molecule type" value="Genomic_DNA"/>
</dbReference>
<dbReference type="KEGG" id="psti:SOO65_16460"/>
<evidence type="ECO:0000313" key="3">
    <source>
        <dbReference type="Proteomes" id="UP001324634"/>
    </source>
</evidence>
<keyword evidence="3" id="KW-1185">Reference proteome</keyword>
<dbReference type="AlphaFoldDB" id="A0AAX4HLZ6"/>
<protein>
    <submittedName>
        <fullName evidence="2">DcaP family trimeric outer membrane transporter</fullName>
    </submittedName>
</protein>
<gene>
    <name evidence="2" type="ORF">SOO65_16460</name>
</gene>
<dbReference type="InterPro" id="IPR045748">
    <property type="entry name" value="DcaP"/>
</dbReference>
<dbReference type="Pfam" id="PF19577">
    <property type="entry name" value="DcaP"/>
    <property type="match status" value="1"/>
</dbReference>
<keyword evidence="1" id="KW-0732">Signal</keyword>
<dbReference type="SUPFAM" id="SSF56935">
    <property type="entry name" value="Porins"/>
    <property type="match status" value="1"/>
</dbReference>
<sequence>MKSRYALLAALLTTGAYAQDKKPNRLEVYGFVQADYVQDFDRVDPNWDDTLRPSRIPTEEGQFGSDGQAIIGARQSRFGVQGTLPVEDQSVYTKFEIDMFGVGVDEGQTTIRLRHAYGEWKEWLAGQTHSLFMDIDVFPNTIDYWGPAGMVFLRNPQIRYTPLKGDNNFSVALEKPSDDIDAGQIRDVAPEFGDNLQSDEKLPDLTAQFRMNRDWGHFQTGGILRRIGYETTGLPNNNPKDHELGWGLNVSTNIKFLDTDKLILSAVYGQGIASYMNDGGVDLAPQGRRLADLEAKAVPLLGIVAYYDHYWDSKNSSSIGYSRTQVDNTSFQEGSAFHKGEYASVNFLHKPVKNVMMGAEMLWGARTDNDGNYGNDVRTQISFKYSFSSNDF</sequence>
<organism evidence="2 3">
    <name type="scientific">Peredibacter starrii</name>
    <dbReference type="NCBI Taxonomy" id="28202"/>
    <lineage>
        <taxon>Bacteria</taxon>
        <taxon>Pseudomonadati</taxon>
        <taxon>Bdellovibrionota</taxon>
        <taxon>Bacteriovoracia</taxon>
        <taxon>Bacteriovoracales</taxon>
        <taxon>Bacteriovoracaceae</taxon>
        <taxon>Peredibacter</taxon>
    </lineage>
</organism>
<dbReference type="Proteomes" id="UP001324634">
    <property type="component" value="Chromosome"/>
</dbReference>
<dbReference type="RefSeq" id="WP_321392811.1">
    <property type="nucleotide sequence ID" value="NZ_CP139487.1"/>
</dbReference>
<evidence type="ECO:0000313" key="2">
    <source>
        <dbReference type="EMBL" id="WPU64288.1"/>
    </source>
</evidence>
<reference evidence="2 3" key="1">
    <citation type="submission" date="2023-11" db="EMBL/GenBank/DDBJ databases">
        <title>Peredibacter starrii A3.12.</title>
        <authorList>
            <person name="Mitchell R.J."/>
        </authorList>
    </citation>
    <scope>NUCLEOTIDE SEQUENCE [LARGE SCALE GENOMIC DNA]</scope>
    <source>
        <strain evidence="2 3">A3.12</strain>
    </source>
</reference>
<feature type="chain" id="PRO_5043522713" evidence="1">
    <location>
        <begin position="19"/>
        <end position="392"/>
    </location>
</feature>
<evidence type="ECO:0000256" key="1">
    <source>
        <dbReference type="SAM" id="SignalP"/>
    </source>
</evidence>
<proteinExistence type="predicted"/>
<feature type="signal peptide" evidence="1">
    <location>
        <begin position="1"/>
        <end position="18"/>
    </location>
</feature>
<name>A0AAX4HLZ6_9BACT</name>